<proteinExistence type="predicted"/>
<protein>
    <submittedName>
        <fullName evidence="1">Uncharacterized protein</fullName>
    </submittedName>
</protein>
<comment type="caution">
    <text evidence="1">The sequence shown here is derived from an EMBL/GenBank/DDBJ whole genome shotgun (WGS) entry which is preliminary data.</text>
</comment>
<accession>A0ACC2J316</accession>
<sequence>MAPPHDPQKPNRGYFVHPRSLPTLPPGYNWEEQIEKYSSAAYMLRIEERNTPQQRNPFKNKDEFYRTGLDRNGRPNKTGSNFNRLTGVFCHRGLYDLAMKVPQNSGTAIDNGLLHNFRLHELDVRMDASRDPRMAFLAHDQSGARDTVDRGRWSQGNASSIAKASLIIRGINLLTNEFASTFQSTEAKVPRLEILDEYNQAHGDANDNFKVPNFTFQLDMRDQDFAPMLAWLRKRDFGTLSIMLKGYSSKYASGADLLRQVEQSTAEDSGLLVDVLEDQEACFTSVAVGDDNTKAISGSEDGTVRIWDLVKGEVLTTLRGHTGPITSVATSRHQSEPAMARYSDTVDARFNLGASTSLDKTVRLWNLATGKSAGTLRGHSAPVTCVAFGSTLTDVLVASGSLDHTVQIYSATTTEKRLTLRGHTQPVTSVAFADEVAWVASGSQDCTVRIWHQTTGELVHTLKGHSSPVTSIAFCPHVVERKNTPADVYDAVIGRVLPVAAAFIPDRIVTGCEDGTTTRCQSPRLRAETTALR</sequence>
<keyword evidence="2" id="KW-1185">Reference proteome</keyword>
<reference evidence="1" key="1">
    <citation type="submission" date="2022-12" db="EMBL/GenBank/DDBJ databases">
        <title>Genome Sequence of Lasiodiplodia mahajangana.</title>
        <authorList>
            <person name="Buettner E."/>
        </authorList>
    </citation>
    <scope>NUCLEOTIDE SEQUENCE</scope>
    <source>
        <strain evidence="1">VT137</strain>
    </source>
</reference>
<gene>
    <name evidence="1" type="ORF">O1611_g9984</name>
</gene>
<evidence type="ECO:0000313" key="2">
    <source>
        <dbReference type="Proteomes" id="UP001153332"/>
    </source>
</evidence>
<organism evidence="1 2">
    <name type="scientific">Lasiodiplodia mahajangana</name>
    <dbReference type="NCBI Taxonomy" id="1108764"/>
    <lineage>
        <taxon>Eukaryota</taxon>
        <taxon>Fungi</taxon>
        <taxon>Dikarya</taxon>
        <taxon>Ascomycota</taxon>
        <taxon>Pezizomycotina</taxon>
        <taxon>Dothideomycetes</taxon>
        <taxon>Dothideomycetes incertae sedis</taxon>
        <taxon>Botryosphaeriales</taxon>
        <taxon>Botryosphaeriaceae</taxon>
        <taxon>Lasiodiplodia</taxon>
    </lineage>
</organism>
<dbReference type="EMBL" id="JAPUUL010003705">
    <property type="protein sequence ID" value="KAJ8121881.1"/>
    <property type="molecule type" value="Genomic_DNA"/>
</dbReference>
<name>A0ACC2J316_9PEZI</name>
<evidence type="ECO:0000313" key="1">
    <source>
        <dbReference type="EMBL" id="KAJ8121881.1"/>
    </source>
</evidence>
<dbReference type="Proteomes" id="UP001153332">
    <property type="component" value="Unassembled WGS sequence"/>
</dbReference>